<proteinExistence type="inferred from homology"/>
<feature type="domain" description="RagB/SusD" evidence="7">
    <location>
        <begin position="240"/>
        <end position="512"/>
    </location>
</feature>
<gene>
    <name evidence="9" type="ORF">SAMN04515674_11068</name>
</gene>
<keyword evidence="10" id="KW-1185">Reference proteome</keyword>
<evidence type="ECO:0000259" key="8">
    <source>
        <dbReference type="Pfam" id="PF14322"/>
    </source>
</evidence>
<evidence type="ECO:0000313" key="10">
    <source>
        <dbReference type="Proteomes" id="UP000199306"/>
    </source>
</evidence>
<keyword evidence="5" id="KW-0998">Cell outer membrane</keyword>
<dbReference type="STRING" id="1079859.SAMN04515674_11068"/>
<keyword evidence="3 6" id="KW-0732">Signal</keyword>
<organism evidence="9 10">
    <name type="scientific">Pseudarcicella hirudinis</name>
    <dbReference type="NCBI Taxonomy" id="1079859"/>
    <lineage>
        <taxon>Bacteria</taxon>
        <taxon>Pseudomonadati</taxon>
        <taxon>Bacteroidota</taxon>
        <taxon>Cytophagia</taxon>
        <taxon>Cytophagales</taxon>
        <taxon>Flectobacillaceae</taxon>
        <taxon>Pseudarcicella</taxon>
    </lineage>
</organism>
<dbReference type="GO" id="GO:0009279">
    <property type="term" value="C:cell outer membrane"/>
    <property type="evidence" value="ECO:0007669"/>
    <property type="project" value="UniProtKB-SubCell"/>
</dbReference>
<evidence type="ECO:0000256" key="1">
    <source>
        <dbReference type="ARBA" id="ARBA00004442"/>
    </source>
</evidence>
<sequence>MKNSRKIFLALTLLLCGCSDNLLNKSPLDQFSPQTFYTNATEVDMALMGIYSAINDNWYQYDFMSDNHLCHHAWQGSLEFSKWQQNSSSGRALGKWRIAYSTIGRVNTFLENTQNVKIDETLKKRMQAEARFLRGMMYADLAHFYGDVPLILKTLPLSEAKVTRTAKDQVLAAAIDDFNFASANLPASYTGADVGRATKGAALAFKTRLYLYNEKWTEAAAAAKEVMDLNQYRLFADYEGLFKEENENNVEVIFDIQYIRNLRPQPWPSTALSFSEWPTPGVTSDIIDAYYMKNGKSINAGNSGYNEQDPFINRDPRLSATLVLPGSQYGNVKFIPASDGQITGARPRKYADISNTDKNNCGLNYILMRYADILLMRAEALIESGNTGKEVYDLVNMVRTRSSVNMPAIENAEGSGLSKEQLREIVRHERRVEFAVEGTRYSDMRRWKLESAVKDVYGYDISKLSDPSDPSKWVFARLKADTRSFDPSKGWLWPIPLDEIQSNSNLKQNPGY</sequence>
<dbReference type="EMBL" id="FOXH01000010">
    <property type="protein sequence ID" value="SFQ11124.1"/>
    <property type="molecule type" value="Genomic_DNA"/>
</dbReference>
<accession>A0A1I5VU71</accession>
<evidence type="ECO:0000256" key="2">
    <source>
        <dbReference type="ARBA" id="ARBA00006275"/>
    </source>
</evidence>
<dbReference type="PROSITE" id="PS51257">
    <property type="entry name" value="PROKAR_LIPOPROTEIN"/>
    <property type="match status" value="1"/>
</dbReference>
<dbReference type="RefSeq" id="WP_177219430.1">
    <property type="nucleotide sequence ID" value="NZ_FOXH01000010.1"/>
</dbReference>
<feature type="signal peptide" evidence="6">
    <location>
        <begin position="1"/>
        <end position="24"/>
    </location>
</feature>
<dbReference type="AlphaFoldDB" id="A0A1I5VU71"/>
<dbReference type="Proteomes" id="UP000199306">
    <property type="component" value="Unassembled WGS sequence"/>
</dbReference>
<protein>
    <submittedName>
        <fullName evidence="9">Starch-binding associating with outer membrane</fullName>
    </submittedName>
</protein>
<name>A0A1I5VU71_9BACT</name>
<feature type="chain" id="PRO_5011705362" evidence="6">
    <location>
        <begin position="25"/>
        <end position="512"/>
    </location>
</feature>
<dbReference type="InterPro" id="IPR033985">
    <property type="entry name" value="SusD-like_N"/>
</dbReference>
<dbReference type="InterPro" id="IPR012944">
    <property type="entry name" value="SusD_RagB_dom"/>
</dbReference>
<reference evidence="9 10" key="1">
    <citation type="submission" date="2016-10" db="EMBL/GenBank/DDBJ databases">
        <authorList>
            <person name="de Groot N.N."/>
        </authorList>
    </citation>
    <scope>NUCLEOTIDE SEQUENCE [LARGE SCALE GENOMIC DNA]</scope>
    <source>
        <strain evidence="10">E92,LMG 26720,CCM 7988</strain>
    </source>
</reference>
<comment type="subcellular location">
    <subcellularLocation>
        <location evidence="1">Cell outer membrane</location>
    </subcellularLocation>
</comment>
<evidence type="ECO:0000313" key="9">
    <source>
        <dbReference type="EMBL" id="SFQ11124.1"/>
    </source>
</evidence>
<evidence type="ECO:0000256" key="6">
    <source>
        <dbReference type="SAM" id="SignalP"/>
    </source>
</evidence>
<evidence type="ECO:0000256" key="4">
    <source>
        <dbReference type="ARBA" id="ARBA00023136"/>
    </source>
</evidence>
<evidence type="ECO:0000256" key="5">
    <source>
        <dbReference type="ARBA" id="ARBA00023237"/>
    </source>
</evidence>
<keyword evidence="4" id="KW-0472">Membrane</keyword>
<dbReference type="Pfam" id="PF07980">
    <property type="entry name" value="SusD_RagB"/>
    <property type="match status" value="1"/>
</dbReference>
<dbReference type="Pfam" id="PF14322">
    <property type="entry name" value="SusD-like_3"/>
    <property type="match status" value="1"/>
</dbReference>
<evidence type="ECO:0000256" key="3">
    <source>
        <dbReference type="ARBA" id="ARBA00022729"/>
    </source>
</evidence>
<dbReference type="Gene3D" id="1.25.40.390">
    <property type="match status" value="1"/>
</dbReference>
<evidence type="ECO:0000259" key="7">
    <source>
        <dbReference type="Pfam" id="PF07980"/>
    </source>
</evidence>
<feature type="domain" description="SusD-like N-terminal" evidence="8">
    <location>
        <begin position="33"/>
        <end position="211"/>
    </location>
</feature>
<dbReference type="InterPro" id="IPR011990">
    <property type="entry name" value="TPR-like_helical_dom_sf"/>
</dbReference>
<dbReference type="CDD" id="cd08977">
    <property type="entry name" value="SusD"/>
    <property type="match status" value="1"/>
</dbReference>
<dbReference type="SUPFAM" id="SSF48452">
    <property type="entry name" value="TPR-like"/>
    <property type="match status" value="1"/>
</dbReference>
<comment type="similarity">
    <text evidence="2">Belongs to the SusD family.</text>
</comment>